<evidence type="ECO:0000256" key="1">
    <source>
        <dbReference type="SAM" id="SignalP"/>
    </source>
</evidence>
<feature type="chain" id="PRO_5043125834" evidence="1">
    <location>
        <begin position="23"/>
        <end position="163"/>
    </location>
</feature>
<sequence>MRFPLPGTLHLLVLVALPVVSALVDCYHGFVGRMQTTVEDDFVALNDTRVCAAYLCIKVIVHSAFDDEDVLRQGISSRCGYTGGDRAECARIDGCKRIAFFDGMVGNFSFCCCRTPLCNRATTYELETVYTDSTKKKRNVALKHLLRNVLAHNFITADSISSG</sequence>
<keyword evidence="4" id="KW-1185">Reference proteome</keyword>
<dbReference type="EMBL" id="UYSL01023452">
    <property type="protein sequence ID" value="VDL82205.1"/>
    <property type="molecule type" value="Genomic_DNA"/>
</dbReference>
<dbReference type="SMART" id="SM00134">
    <property type="entry name" value="LU"/>
    <property type="match status" value="1"/>
</dbReference>
<proteinExistence type="predicted"/>
<evidence type="ECO:0000313" key="4">
    <source>
        <dbReference type="Proteomes" id="UP000271162"/>
    </source>
</evidence>
<dbReference type="Proteomes" id="UP000271162">
    <property type="component" value="Unassembled WGS sequence"/>
</dbReference>
<dbReference type="WBParaSite" id="NBR_0001847901-mRNA-1">
    <property type="protein sequence ID" value="NBR_0001847901-mRNA-1"/>
    <property type="gene ID" value="NBR_0001847901"/>
</dbReference>
<accession>A0A0N4YMR0</accession>
<dbReference type="AlphaFoldDB" id="A0A0N4YMR0"/>
<evidence type="ECO:0000313" key="5">
    <source>
        <dbReference type="WBParaSite" id="NBR_0001847901-mRNA-1"/>
    </source>
</evidence>
<gene>
    <name evidence="3" type="ORF">NBR_LOCUS18480</name>
</gene>
<organism evidence="5">
    <name type="scientific">Nippostrongylus brasiliensis</name>
    <name type="common">Rat hookworm</name>
    <dbReference type="NCBI Taxonomy" id="27835"/>
    <lineage>
        <taxon>Eukaryota</taxon>
        <taxon>Metazoa</taxon>
        <taxon>Ecdysozoa</taxon>
        <taxon>Nematoda</taxon>
        <taxon>Chromadorea</taxon>
        <taxon>Rhabditida</taxon>
        <taxon>Rhabditina</taxon>
        <taxon>Rhabditomorpha</taxon>
        <taxon>Strongyloidea</taxon>
        <taxon>Heligmosomidae</taxon>
        <taxon>Nippostrongylus</taxon>
    </lineage>
</organism>
<feature type="signal peptide" evidence="1">
    <location>
        <begin position="1"/>
        <end position="22"/>
    </location>
</feature>
<evidence type="ECO:0000259" key="2">
    <source>
        <dbReference type="SMART" id="SM00134"/>
    </source>
</evidence>
<evidence type="ECO:0000313" key="3">
    <source>
        <dbReference type="EMBL" id="VDL82205.1"/>
    </source>
</evidence>
<keyword evidence="1" id="KW-0732">Signal</keyword>
<reference evidence="3 4" key="2">
    <citation type="submission" date="2018-11" db="EMBL/GenBank/DDBJ databases">
        <authorList>
            <consortium name="Pathogen Informatics"/>
        </authorList>
    </citation>
    <scope>NUCLEOTIDE SEQUENCE [LARGE SCALE GENOMIC DNA]</scope>
</reference>
<dbReference type="InterPro" id="IPR016054">
    <property type="entry name" value="LY6_UPA_recep-like"/>
</dbReference>
<reference evidence="5" key="1">
    <citation type="submission" date="2017-02" db="UniProtKB">
        <authorList>
            <consortium name="WormBaseParasite"/>
        </authorList>
    </citation>
    <scope>IDENTIFICATION</scope>
</reference>
<feature type="domain" description="UPAR/Ly6" evidence="2">
    <location>
        <begin position="24"/>
        <end position="133"/>
    </location>
</feature>
<dbReference type="OMA" id="NFSFCCC"/>
<name>A0A0N4YMR0_NIPBR</name>
<protein>
    <submittedName>
        <fullName evidence="5">UPAR/Ly6 domain-containing protein</fullName>
    </submittedName>
</protein>